<organism evidence="1 2">
    <name type="scientific">Klebsiella phage KPN3</name>
    <dbReference type="NCBI Taxonomy" id="2601621"/>
    <lineage>
        <taxon>Viruses</taxon>
        <taxon>Duplodnaviria</taxon>
        <taxon>Heunggongvirae</taxon>
        <taxon>Uroviricota</taxon>
        <taxon>Caudoviricetes</taxon>
        <taxon>Autographivirales</taxon>
        <taxon>Autotranscriptaviridae</taxon>
        <taxon>Studiervirinae</taxon>
        <taxon>Przondovirus</taxon>
        <taxon>Przondovirus KPN3</taxon>
    </lineage>
</organism>
<gene>
    <name evidence="1" type="ORF">KPN3_42</name>
</gene>
<reference evidence="1 2" key="1">
    <citation type="submission" date="2019-06" db="EMBL/GenBank/DDBJ databases">
        <title>Comparative genomics of Klebsiella bacteriophages in the elucidation of host range specificity.</title>
        <authorList>
            <person name="Ku H."/>
            <person name="Brown T."/>
            <person name="Kabwe M."/>
            <person name="Chan H.T."/>
            <person name="Petrovski S."/>
            <person name="Tucci J."/>
        </authorList>
    </citation>
    <scope>NUCLEOTIDE SEQUENCE [LARGE SCALE GENOMIC DNA]</scope>
</reference>
<keyword evidence="2" id="KW-1185">Reference proteome</keyword>
<evidence type="ECO:0000313" key="2">
    <source>
        <dbReference type="Proteomes" id="UP000322276"/>
    </source>
</evidence>
<evidence type="ECO:0000313" key="1">
    <source>
        <dbReference type="EMBL" id="QEG11168.1"/>
    </source>
</evidence>
<dbReference type="EMBL" id="MN101227">
    <property type="protein sequence ID" value="QEG11168.1"/>
    <property type="molecule type" value="Genomic_DNA"/>
</dbReference>
<dbReference type="Proteomes" id="UP000322276">
    <property type="component" value="Segment"/>
</dbReference>
<accession>A0A5B9NAS4</accession>
<sequence length="89" mass="9607">MLIPFITTASGVAIENAFATIGNVSCNTYTLAVGTEEAQVKRSSEYTIAIYLSEEMYSAGAKPVETRSIVLDGYPRDLKPEDVLSAQEV</sequence>
<protein>
    <submittedName>
        <fullName evidence="1">Uncharacterized protein</fullName>
    </submittedName>
</protein>
<name>A0A5B9NAS4_9CAUD</name>
<proteinExistence type="predicted"/>